<name>A0A016WVZ7_9BILA</name>
<sequence>MQASNSLSSCGLPVAELDQAIFLYSFKFLIFRTFRELLVLRRTSTPFFDVDYESVCLICCGALHEVTAVFSIALQRDICQRCPERTVQVNCGKVFFVILLMGPKDVFIFLFQFFQYAEYNSDSHRKKLETECCGDALFPVVVGGR</sequence>
<dbReference type="EMBL" id="JARK01000101">
    <property type="protein sequence ID" value="EYC43188.1"/>
    <property type="molecule type" value="Genomic_DNA"/>
</dbReference>
<protein>
    <submittedName>
        <fullName evidence="1">Uncharacterized protein</fullName>
    </submittedName>
</protein>
<keyword evidence="2" id="KW-1185">Reference proteome</keyword>
<organism evidence="1 2">
    <name type="scientific">Ancylostoma ceylanicum</name>
    <dbReference type="NCBI Taxonomy" id="53326"/>
    <lineage>
        <taxon>Eukaryota</taxon>
        <taxon>Metazoa</taxon>
        <taxon>Ecdysozoa</taxon>
        <taxon>Nematoda</taxon>
        <taxon>Chromadorea</taxon>
        <taxon>Rhabditida</taxon>
        <taxon>Rhabditina</taxon>
        <taxon>Rhabditomorpha</taxon>
        <taxon>Strongyloidea</taxon>
        <taxon>Ancylostomatidae</taxon>
        <taxon>Ancylostomatinae</taxon>
        <taxon>Ancylostoma</taxon>
    </lineage>
</organism>
<proteinExistence type="predicted"/>
<reference evidence="2" key="1">
    <citation type="journal article" date="2015" name="Nat. Genet.">
        <title>The genome and transcriptome of the zoonotic hookworm Ancylostoma ceylanicum identify infection-specific gene families.</title>
        <authorList>
            <person name="Schwarz E.M."/>
            <person name="Hu Y."/>
            <person name="Antoshechkin I."/>
            <person name="Miller M.M."/>
            <person name="Sternberg P.W."/>
            <person name="Aroian R.V."/>
        </authorList>
    </citation>
    <scope>NUCLEOTIDE SEQUENCE</scope>
    <source>
        <strain evidence="2">HY135</strain>
    </source>
</reference>
<gene>
    <name evidence="1" type="primary">Acey_s0501.g2611</name>
    <name evidence="1" type="ORF">Y032_0501g2611</name>
</gene>
<comment type="caution">
    <text evidence="1">The sequence shown here is derived from an EMBL/GenBank/DDBJ whole genome shotgun (WGS) entry which is preliminary data.</text>
</comment>
<dbReference type="Proteomes" id="UP000024635">
    <property type="component" value="Unassembled WGS sequence"/>
</dbReference>
<evidence type="ECO:0000313" key="1">
    <source>
        <dbReference type="EMBL" id="EYC43188.1"/>
    </source>
</evidence>
<dbReference type="AlphaFoldDB" id="A0A016WVZ7"/>
<accession>A0A016WVZ7</accession>
<evidence type="ECO:0000313" key="2">
    <source>
        <dbReference type="Proteomes" id="UP000024635"/>
    </source>
</evidence>